<evidence type="ECO:0000256" key="3">
    <source>
        <dbReference type="ARBA" id="ARBA00022840"/>
    </source>
</evidence>
<evidence type="ECO:0000256" key="1">
    <source>
        <dbReference type="ARBA" id="ARBA00022448"/>
    </source>
</evidence>
<dbReference type="InterPro" id="IPR051782">
    <property type="entry name" value="ABC_Transporter_VariousFunc"/>
</dbReference>
<dbReference type="PANTHER" id="PTHR42939:SF3">
    <property type="entry name" value="ABC TRANSPORTER ATP-BINDING COMPONENT"/>
    <property type="match status" value="1"/>
</dbReference>
<evidence type="ECO:0000313" key="6">
    <source>
        <dbReference type="Proteomes" id="UP000006977"/>
    </source>
</evidence>
<dbReference type="Gene3D" id="3.40.50.300">
    <property type="entry name" value="P-loop containing nucleotide triphosphate hydrolases"/>
    <property type="match status" value="1"/>
</dbReference>
<dbReference type="InterPro" id="IPR027417">
    <property type="entry name" value="P-loop_NTPase"/>
</dbReference>
<dbReference type="AlphaFoldDB" id="J8DE07"/>
<evidence type="ECO:0000256" key="2">
    <source>
        <dbReference type="ARBA" id="ARBA00022741"/>
    </source>
</evidence>
<dbReference type="EMBL" id="AHEA01000041">
    <property type="protein sequence ID" value="EJQ74375.1"/>
    <property type="molecule type" value="Genomic_DNA"/>
</dbReference>
<dbReference type="PANTHER" id="PTHR42939">
    <property type="entry name" value="ABC TRANSPORTER ATP-BINDING PROTEIN ALBC-RELATED"/>
    <property type="match status" value="1"/>
</dbReference>
<evidence type="ECO:0000313" key="5">
    <source>
        <dbReference type="EMBL" id="EJQ74375.1"/>
    </source>
</evidence>
<evidence type="ECO:0000259" key="4">
    <source>
        <dbReference type="Pfam" id="PF00005"/>
    </source>
</evidence>
<dbReference type="GO" id="GO:0005524">
    <property type="term" value="F:ATP binding"/>
    <property type="evidence" value="ECO:0007669"/>
    <property type="project" value="UniProtKB-KW"/>
</dbReference>
<dbReference type="Proteomes" id="UP000006977">
    <property type="component" value="Unassembled WGS sequence"/>
</dbReference>
<accession>J8DE07</accession>
<keyword evidence="2" id="KW-0547">Nucleotide-binding</keyword>
<dbReference type="HOGENOM" id="CLU_000604_1_15_9"/>
<dbReference type="Pfam" id="PF00005">
    <property type="entry name" value="ABC_tran"/>
    <property type="match status" value="1"/>
</dbReference>
<sequence>MIELKNVTKKFKDFTVKNIDLQVNQGFVAGFIGANGAGKSTIIKIMINLLKLDAGDVKVFWLNRLQNAREGDQGARRVCI</sequence>
<dbReference type="InterPro" id="IPR003439">
    <property type="entry name" value="ABC_transporter-like_ATP-bd"/>
</dbReference>
<dbReference type="SUPFAM" id="SSF52540">
    <property type="entry name" value="P-loop containing nucleoside triphosphate hydrolases"/>
    <property type="match status" value="1"/>
</dbReference>
<proteinExistence type="predicted"/>
<keyword evidence="1" id="KW-0813">Transport</keyword>
<protein>
    <recommendedName>
        <fullName evidence="4">ABC transporter domain-containing protein</fullName>
    </recommendedName>
</protein>
<feature type="domain" description="ABC transporter" evidence="4">
    <location>
        <begin position="16"/>
        <end position="59"/>
    </location>
</feature>
<reference evidence="5 6" key="1">
    <citation type="submission" date="2012-04" db="EMBL/GenBank/DDBJ databases">
        <title>The Genome Sequence of Bacillus cereus HuA4-10.</title>
        <authorList>
            <consortium name="The Broad Institute Genome Sequencing Platform"/>
            <consortium name="The Broad Institute Genome Sequencing Center for Infectious Disease"/>
            <person name="Feldgarden M."/>
            <person name="Van der Auwera G.A."/>
            <person name="Mahillon J."/>
            <person name="Duprez V."/>
            <person name="Timmery S."/>
            <person name="Mattelet C."/>
            <person name="Dierick K."/>
            <person name="Sun M."/>
            <person name="Yu Z."/>
            <person name="Zhu L."/>
            <person name="Hu X."/>
            <person name="Shank E.B."/>
            <person name="Swiecicka I."/>
            <person name="Hansen B.M."/>
            <person name="Andrup L."/>
            <person name="Young S.K."/>
            <person name="Zeng Q."/>
            <person name="Gargeya S."/>
            <person name="Fitzgerald M."/>
            <person name="Haas B."/>
            <person name="Abouelleil A."/>
            <person name="Alvarado L."/>
            <person name="Arachchi H.M."/>
            <person name="Berlin A."/>
            <person name="Chapman S.B."/>
            <person name="Goldberg J."/>
            <person name="Griggs A."/>
            <person name="Gujja S."/>
            <person name="Hansen M."/>
            <person name="Howarth C."/>
            <person name="Imamovic A."/>
            <person name="Larimer J."/>
            <person name="McCowen C."/>
            <person name="Montmayeur A."/>
            <person name="Murphy C."/>
            <person name="Neiman D."/>
            <person name="Pearson M."/>
            <person name="Priest M."/>
            <person name="Roberts A."/>
            <person name="Saif S."/>
            <person name="Shea T."/>
            <person name="Sisk P."/>
            <person name="Sykes S."/>
            <person name="Wortman J."/>
            <person name="Nusbaum C."/>
            <person name="Birren B."/>
        </authorList>
    </citation>
    <scope>NUCLEOTIDE SEQUENCE [LARGE SCALE GENOMIC DNA]</scope>
    <source>
        <strain evidence="5 6">HuA4-10</strain>
    </source>
</reference>
<comment type="caution">
    <text evidence="5">The sequence shown here is derived from an EMBL/GenBank/DDBJ whole genome shotgun (WGS) entry which is preliminary data.</text>
</comment>
<keyword evidence="3" id="KW-0067">ATP-binding</keyword>
<dbReference type="PATRIC" id="fig|1053206.3.peg.5037"/>
<dbReference type="GO" id="GO:0016887">
    <property type="term" value="F:ATP hydrolysis activity"/>
    <property type="evidence" value="ECO:0007669"/>
    <property type="project" value="InterPro"/>
</dbReference>
<gene>
    <name evidence="5" type="ORF">IGC_04926</name>
</gene>
<organism evidence="5 6">
    <name type="scientific">Bacillus cereus HuA4-10</name>
    <dbReference type="NCBI Taxonomy" id="1053206"/>
    <lineage>
        <taxon>Bacteria</taxon>
        <taxon>Bacillati</taxon>
        <taxon>Bacillota</taxon>
        <taxon>Bacilli</taxon>
        <taxon>Bacillales</taxon>
        <taxon>Bacillaceae</taxon>
        <taxon>Bacillus</taxon>
        <taxon>Bacillus cereus group</taxon>
    </lineage>
</organism>
<name>J8DE07_BACCE</name>